<dbReference type="AlphaFoldDB" id="S6AZN8"/>
<evidence type="ECO:0000313" key="1">
    <source>
        <dbReference type="EMBL" id="BAN64518.1"/>
    </source>
</evidence>
<name>S6AZN8_BABBO</name>
<accession>S6AZN8</accession>
<dbReference type="EMBL" id="AK440724">
    <property type="protein sequence ID" value="BAN64518.1"/>
    <property type="molecule type" value="mRNA"/>
</dbReference>
<organism evidence="1">
    <name type="scientific">Babesia bovis</name>
    <dbReference type="NCBI Taxonomy" id="5865"/>
    <lineage>
        <taxon>Eukaryota</taxon>
        <taxon>Sar</taxon>
        <taxon>Alveolata</taxon>
        <taxon>Apicomplexa</taxon>
        <taxon>Aconoidasida</taxon>
        <taxon>Piroplasmida</taxon>
        <taxon>Babesiidae</taxon>
        <taxon>Babesia</taxon>
    </lineage>
</organism>
<protein>
    <submittedName>
        <fullName evidence="1">Uncharacterized protein</fullName>
    </submittedName>
</protein>
<proteinExistence type="evidence at transcript level"/>
<sequence length="222" mass="26490">MNMFNILGVKSKLKLLRVRKFLDSVNEVHSRSLSYVSREFILCKMDDTGRAEQRKERINNLRKSSKCARSAIGAFFIRYIEEDFDYKMLLYKERIGKIINQHCFWENVWWRSIDRYNLIVASIINQRATYSPCKRNLEILSSALKMRVEIDGIYINIHYLIFREDVKWSVKSIALKLISDTLHGVKYIPAVMNFGERISRLNYRNRIGLYMIHGRQQFEGRY</sequence>
<reference evidence="1" key="1">
    <citation type="journal article" date="2014" name="BMC Genomics">
        <title>The Babesia bovis gene and promoter model: an update from full-length EST analysis.</title>
        <authorList>
            <person name="Yamagishi J."/>
            <person name="Wakaguri H."/>
            <person name="Yokoyama N."/>
            <person name="Yamashita R."/>
            <person name="Suzuki Y."/>
            <person name="Xuan X."/>
            <person name="Igarashi I."/>
        </authorList>
    </citation>
    <scope>NUCLEOTIDE SEQUENCE</scope>
    <source>
        <strain evidence="1">Texas</strain>
    </source>
</reference>
<dbReference type="VEuPathDB" id="PiroplasmaDB:BBOV_I000072"/>